<reference evidence="1 2" key="1">
    <citation type="journal article" date="2013" name="BMC Genomics">
        <title>Genomics-driven discovery of the pneumocandin biosynthetic gene cluster in the fungus Glarea lozoyensis.</title>
        <authorList>
            <person name="Chen L."/>
            <person name="Yue Q."/>
            <person name="Zhang X."/>
            <person name="Xiang M."/>
            <person name="Wang C."/>
            <person name="Li S."/>
            <person name="Che Y."/>
            <person name="Ortiz-Lopez F.J."/>
            <person name="Bills G.F."/>
            <person name="Liu X."/>
            <person name="An Z."/>
        </authorList>
    </citation>
    <scope>NUCLEOTIDE SEQUENCE [LARGE SCALE GENOMIC DNA]</scope>
    <source>
        <strain evidence="2">ATCC 20868 / MF5171</strain>
    </source>
</reference>
<dbReference type="EMBL" id="KE145363">
    <property type="protein sequence ID" value="EPE30964.1"/>
    <property type="molecule type" value="Genomic_DNA"/>
</dbReference>
<evidence type="ECO:0000313" key="2">
    <source>
        <dbReference type="Proteomes" id="UP000016922"/>
    </source>
</evidence>
<accession>S3D1C0</accession>
<dbReference type="Proteomes" id="UP000016922">
    <property type="component" value="Unassembled WGS sequence"/>
</dbReference>
<dbReference type="STRING" id="1116229.S3D1C0"/>
<organism evidence="1 2">
    <name type="scientific">Glarea lozoyensis (strain ATCC 20868 / MF5171)</name>
    <dbReference type="NCBI Taxonomy" id="1116229"/>
    <lineage>
        <taxon>Eukaryota</taxon>
        <taxon>Fungi</taxon>
        <taxon>Dikarya</taxon>
        <taxon>Ascomycota</taxon>
        <taxon>Pezizomycotina</taxon>
        <taxon>Leotiomycetes</taxon>
        <taxon>Helotiales</taxon>
        <taxon>Helotiaceae</taxon>
        <taxon>Glarea</taxon>
    </lineage>
</organism>
<dbReference type="eggNOG" id="ENOG502R74K">
    <property type="taxonomic scope" value="Eukaryota"/>
</dbReference>
<protein>
    <recommendedName>
        <fullName evidence="3">Fungal N-terminal domain-containing protein</fullName>
    </recommendedName>
</protein>
<dbReference type="KEGG" id="glz:GLAREA_03931"/>
<dbReference type="HOGENOM" id="CLU_414498_0_0_1"/>
<sequence length="662" mass="73030">MEAVAGVASIVGIVGFTGQAILGLLKLKTLISDAATAKDTINNVLEGYKTPTVLELGALKYQIVSCTIDVDKWVMAAQKIDPKSRKGFKAFLRKIKVATGKEDFQSLAQSISNHQQRIGIAVSILGRTLDILGIHSLNSVSKGLGGLTEAHLKLSNMINLGLNANSNSHPTEESIVGRLLSQLKSDTEASSEASRASLQSIQDSISSIASDVANLVSNSPTDEKGLFGTGTGASDISGSALLWSCDSVSGIEDAFVHHVCIYCSSSFQHILSWKDRGRHLVQFHGFGCCNLAIQFSTWAEMEAHITGFHDGNIIGDPVVRSKFLCPRRTAPRFQRTIEDTTEFVRTLEERSTAPLLLSAHFTTGMADLEILDKVLHMLDTCHSNGHQDYPILLVELKDLLLQGKFDSFVAPLWHIRYQMAPLVEDMIIQEIGMIRYHALASLPSRVRSRVGDILPVLLKAIEQSEFENHLLPFFVSVEWKTSVSERFDNNNRVNNWLLDVLKYSSNTRTFVANHLGLNIANISEMLTWLSSVVHSWLDDDIGIEDCEPHKLSDEALDSRDSILNPSLDRNTKPTKGYLETFDFQRGTRPSRDDSITSSLSGCSLKSEIAAKRNPGGRRQESIYGGSSMGSIDSIVAEHRPCKRARTEEYTPGSIYEQYYSLE</sequence>
<dbReference type="OrthoDB" id="5344057at2759"/>
<proteinExistence type="predicted"/>
<evidence type="ECO:0008006" key="3">
    <source>
        <dbReference type="Google" id="ProtNLM"/>
    </source>
</evidence>
<gene>
    <name evidence="1" type="ORF">GLAREA_03931</name>
</gene>
<evidence type="ECO:0000313" key="1">
    <source>
        <dbReference type="EMBL" id="EPE30964.1"/>
    </source>
</evidence>
<dbReference type="RefSeq" id="XP_008082375.1">
    <property type="nucleotide sequence ID" value="XM_008084184.1"/>
</dbReference>
<keyword evidence="2" id="KW-1185">Reference proteome</keyword>
<dbReference type="GeneID" id="19462986"/>
<name>S3D1C0_GLAL2</name>
<dbReference type="AlphaFoldDB" id="S3D1C0"/>